<dbReference type="SUPFAM" id="SSF48403">
    <property type="entry name" value="Ankyrin repeat"/>
    <property type="match status" value="1"/>
</dbReference>
<name>A0A6A3L9D1_9STRA</name>
<sequence length="670" mass="74750">MVHENKRLKVSTPALAKSPQISHVDTSEWPALPLLTAARLVCRERLHVNGDNSVLRVVDSFLDELSESLTLTAAYKMSGGSLRLLQYIAAHESATKDLFLRRWDVNAVTGQAAARGDLQTLKWVADSYLPGEFLTEVVAEAASNGHLHVLIWLWENNRDGGYWGGVEVAGAILNHQQDVVDWLRGNVALRPECAQYLVKPAAECGILGVVQWIYENFELQMVDALNAAALKGQWEVMRWCLNNANQEALDDALQYGFIYLCPAEFGDLDMLKCLFGQGLVPEPVAVLEAAAKHGHLDIIKYLVEGQEIGDTGSAFYRATNYGHLDVLKYLHEKMPDDCSTSLLDAAAHAGLMEIVQWLHENTRARCTLYAMDGAAGNGHLEMVRWLHANYTEGCTSLAMDCAARRGHLDVVKWLHENRNEGCTQATMKICAGRGNLDMVKWLHANRSEAFNLDGAMDAAAANGHLNVVQWLQENRSEGCTTEAMDGAAGSGHLDVVKWLHEYRQEGCTTKAMDVAAANGHLEMVKWLHTNRDEGCTTNAMDGAAANNYLKVVKWLSRNRSERCTVLALEWLFSKSTRLDTAVYMFSEFPECRTFHLGVKFEVAWLEVVEWLVENAPTALVGCTLEVKSWNWHVCDWLRKNNWKLVDQDKVFSCFVLPNELGEGAQQNSMD</sequence>
<evidence type="ECO:0000313" key="4">
    <source>
        <dbReference type="Proteomes" id="UP000435112"/>
    </source>
</evidence>
<accession>A0A6A3L9D1</accession>
<keyword evidence="3" id="KW-1185">Reference proteome</keyword>
<dbReference type="EMBL" id="QXFU01000939">
    <property type="protein sequence ID" value="KAE9015609.1"/>
    <property type="molecule type" value="Genomic_DNA"/>
</dbReference>
<dbReference type="Pfam" id="PF12796">
    <property type="entry name" value="Ank_2"/>
    <property type="match status" value="1"/>
</dbReference>
<evidence type="ECO:0000313" key="1">
    <source>
        <dbReference type="EMBL" id="KAE9015609.1"/>
    </source>
</evidence>
<dbReference type="InterPro" id="IPR036770">
    <property type="entry name" value="Ankyrin_rpt-contain_sf"/>
</dbReference>
<dbReference type="PANTHER" id="PTHR46586">
    <property type="entry name" value="ANKYRIN REPEAT-CONTAINING PROTEIN"/>
    <property type="match status" value="1"/>
</dbReference>
<comment type="caution">
    <text evidence="1">The sequence shown here is derived from an EMBL/GenBank/DDBJ whole genome shotgun (WGS) entry which is preliminary data.</text>
</comment>
<organism evidence="1 4">
    <name type="scientific">Phytophthora rubi</name>
    <dbReference type="NCBI Taxonomy" id="129364"/>
    <lineage>
        <taxon>Eukaryota</taxon>
        <taxon>Sar</taxon>
        <taxon>Stramenopiles</taxon>
        <taxon>Oomycota</taxon>
        <taxon>Peronosporomycetes</taxon>
        <taxon>Peronosporales</taxon>
        <taxon>Peronosporaceae</taxon>
        <taxon>Phytophthora</taxon>
    </lineage>
</organism>
<evidence type="ECO:0008006" key="5">
    <source>
        <dbReference type="Google" id="ProtNLM"/>
    </source>
</evidence>
<dbReference type="Gene3D" id="1.25.40.20">
    <property type="entry name" value="Ankyrin repeat-containing domain"/>
    <property type="match status" value="3"/>
</dbReference>
<dbReference type="Pfam" id="PF13637">
    <property type="entry name" value="Ank_4"/>
    <property type="match status" value="3"/>
</dbReference>
<evidence type="ECO:0000313" key="3">
    <source>
        <dbReference type="Proteomes" id="UP000434957"/>
    </source>
</evidence>
<proteinExistence type="predicted"/>
<dbReference type="Proteomes" id="UP000434957">
    <property type="component" value="Unassembled WGS sequence"/>
</dbReference>
<dbReference type="EMBL" id="QXFT01000960">
    <property type="protein sequence ID" value="KAE9332519.1"/>
    <property type="molecule type" value="Genomic_DNA"/>
</dbReference>
<dbReference type="AlphaFoldDB" id="A0A6A3L9D1"/>
<dbReference type="PANTHER" id="PTHR46586:SF3">
    <property type="entry name" value="ANKYRIN REPEAT-CONTAINING PROTEIN"/>
    <property type="match status" value="1"/>
</dbReference>
<dbReference type="OrthoDB" id="151517at2759"/>
<protein>
    <recommendedName>
        <fullName evidence="5">Ankyrin repeat-containing domain</fullName>
    </recommendedName>
</protein>
<gene>
    <name evidence="1" type="ORF">PR002_g13879</name>
    <name evidence="2" type="ORF">PR003_g14474</name>
</gene>
<dbReference type="InterPro" id="IPR002110">
    <property type="entry name" value="Ankyrin_rpt"/>
</dbReference>
<reference evidence="1 4" key="1">
    <citation type="submission" date="2018-09" db="EMBL/GenBank/DDBJ databases">
        <title>Genomic investigation of the strawberry pathogen Phytophthora fragariae indicates pathogenicity is determined by transcriptional variation in three key races.</title>
        <authorList>
            <person name="Adams T.M."/>
            <person name="Armitage A.D."/>
            <person name="Sobczyk M.K."/>
            <person name="Bates H.J."/>
            <person name="Dunwell J.M."/>
            <person name="Nellist C.F."/>
            <person name="Harrison R.J."/>
        </authorList>
    </citation>
    <scope>NUCLEOTIDE SEQUENCE [LARGE SCALE GENOMIC DNA]</scope>
    <source>
        <strain evidence="1 4">SCRP324</strain>
        <strain evidence="2 3">SCRP333</strain>
    </source>
</reference>
<evidence type="ECO:0000313" key="2">
    <source>
        <dbReference type="EMBL" id="KAE9332519.1"/>
    </source>
</evidence>
<dbReference type="Proteomes" id="UP000435112">
    <property type="component" value="Unassembled WGS sequence"/>
</dbReference>
<dbReference type="InterPro" id="IPR052050">
    <property type="entry name" value="SecEffector_AnkRepeat"/>
</dbReference>